<dbReference type="PIRSF" id="PIRSF038991">
    <property type="entry name" value="Protein_AbrB"/>
    <property type="match status" value="1"/>
</dbReference>
<feature type="transmembrane region" description="Helical" evidence="1">
    <location>
        <begin position="300"/>
        <end position="322"/>
    </location>
</feature>
<keyword evidence="1" id="KW-0472">Membrane</keyword>
<evidence type="ECO:0000256" key="1">
    <source>
        <dbReference type="SAM" id="Phobius"/>
    </source>
</evidence>
<feature type="transmembrane region" description="Helical" evidence="1">
    <location>
        <begin position="94"/>
        <end position="116"/>
    </location>
</feature>
<dbReference type="PANTHER" id="PTHR38457">
    <property type="entry name" value="REGULATOR ABRB-RELATED"/>
    <property type="match status" value="1"/>
</dbReference>
<feature type="transmembrane region" description="Helical" evidence="1">
    <location>
        <begin position="334"/>
        <end position="352"/>
    </location>
</feature>
<name>A0ABS5R562_9HYPH</name>
<dbReference type="InterPro" id="IPR007820">
    <property type="entry name" value="AbrB_fam"/>
</dbReference>
<gene>
    <name evidence="2" type="ORF">KIP89_00190</name>
</gene>
<feature type="transmembrane region" description="Helical" evidence="1">
    <location>
        <begin position="272"/>
        <end position="294"/>
    </location>
</feature>
<dbReference type="Pfam" id="PF05145">
    <property type="entry name" value="AbrB"/>
    <property type="match status" value="1"/>
</dbReference>
<dbReference type="Proteomes" id="UP001166585">
    <property type="component" value="Unassembled WGS sequence"/>
</dbReference>
<accession>A0ABS5R562</accession>
<proteinExistence type="predicted"/>
<evidence type="ECO:0000313" key="2">
    <source>
        <dbReference type="EMBL" id="MBS9475527.1"/>
    </source>
</evidence>
<feature type="transmembrane region" description="Helical" evidence="1">
    <location>
        <begin position="161"/>
        <end position="180"/>
    </location>
</feature>
<feature type="transmembrane region" description="Helical" evidence="1">
    <location>
        <begin position="17"/>
        <end position="37"/>
    </location>
</feature>
<comment type="caution">
    <text evidence="2">The sequence shown here is derived from an EMBL/GenBank/DDBJ whole genome shotgun (WGS) entry which is preliminary data.</text>
</comment>
<keyword evidence="3" id="KW-1185">Reference proteome</keyword>
<organism evidence="2 3">
    <name type="scientific">Ancylobacter radicis</name>
    <dbReference type="NCBI Taxonomy" id="2836179"/>
    <lineage>
        <taxon>Bacteria</taxon>
        <taxon>Pseudomonadati</taxon>
        <taxon>Pseudomonadota</taxon>
        <taxon>Alphaproteobacteria</taxon>
        <taxon>Hyphomicrobiales</taxon>
        <taxon>Xanthobacteraceae</taxon>
        <taxon>Ancylobacter</taxon>
    </lineage>
</organism>
<dbReference type="NCBIfam" id="TIGR03082">
    <property type="entry name" value="Gneg_AbrB_dup"/>
    <property type="match status" value="2"/>
</dbReference>
<feature type="transmembrane region" description="Helical" evidence="1">
    <location>
        <begin position="192"/>
        <end position="209"/>
    </location>
</feature>
<dbReference type="PANTHER" id="PTHR38457:SF1">
    <property type="entry name" value="REGULATOR ABRB-RELATED"/>
    <property type="match status" value="1"/>
</dbReference>
<dbReference type="InterPro" id="IPR017516">
    <property type="entry name" value="AbrB_dup"/>
</dbReference>
<dbReference type="RefSeq" id="WP_213753402.1">
    <property type="nucleotide sequence ID" value="NZ_JAHCQH010000003.1"/>
</dbReference>
<sequence length="375" mass="38739">MPFPLLFKRPGYSPRDFLWWGVTLALASAGGALFAGVGMPAGWLSGALVVTAIAALFGAPVGVESNVRVVTYVLLGTSMGSAITPETLDGIATWPVTMAVLLISVPVMMVAVIVYLEKVAGWDRRSAFFGAAPGALSTVLIMAESSGADTRRVVFSQSLRLFVLVALLPAALGGLGHQPAGTLPINPVVPDWTSFFLSIGVGVLGAFLAEKARFPGGTMVGAMLASGVVHGAGLIEGRLPDLLLIGSFVVLGANSGSRFAGTKADTLRRFFLDSLGALTIAIIVALAFSALGAWLSGEPLAKVLVAYVPGALEAMTIMAFVLGLDPAFVAAHHLARFVGLALLIPVIARLFFGPPVAPVAPKDDTPPLDETEPKD</sequence>
<keyword evidence="1" id="KW-1133">Transmembrane helix</keyword>
<feature type="transmembrane region" description="Helical" evidence="1">
    <location>
        <begin position="43"/>
        <end position="62"/>
    </location>
</feature>
<evidence type="ECO:0000313" key="3">
    <source>
        <dbReference type="Proteomes" id="UP001166585"/>
    </source>
</evidence>
<keyword evidence="1" id="KW-0812">Transmembrane</keyword>
<reference evidence="2" key="1">
    <citation type="submission" date="2021-05" db="EMBL/GenBank/DDBJ databases">
        <authorList>
            <person name="Sun Q."/>
            <person name="Inoue M."/>
        </authorList>
    </citation>
    <scope>NUCLEOTIDE SEQUENCE</scope>
    <source>
        <strain evidence="2">VKM B-3255</strain>
    </source>
</reference>
<dbReference type="EMBL" id="JAHCQH010000003">
    <property type="protein sequence ID" value="MBS9475527.1"/>
    <property type="molecule type" value="Genomic_DNA"/>
</dbReference>
<protein>
    <submittedName>
        <fullName evidence="2">AbrB family transcriptional regulator</fullName>
    </submittedName>
</protein>